<protein>
    <submittedName>
        <fullName evidence="1">Uncharacterized protein</fullName>
    </submittedName>
</protein>
<reference evidence="1 2" key="1">
    <citation type="submission" date="2020-02" db="EMBL/GenBank/DDBJ databases">
        <title>Draft genome sequence of Haematococcus lacustris strain NIES-144.</title>
        <authorList>
            <person name="Morimoto D."/>
            <person name="Nakagawa S."/>
            <person name="Yoshida T."/>
            <person name="Sawayama S."/>
        </authorList>
    </citation>
    <scope>NUCLEOTIDE SEQUENCE [LARGE SCALE GENOMIC DNA]</scope>
    <source>
        <strain evidence="1 2">NIES-144</strain>
    </source>
</reference>
<evidence type="ECO:0000313" key="2">
    <source>
        <dbReference type="Proteomes" id="UP000485058"/>
    </source>
</evidence>
<evidence type="ECO:0000313" key="1">
    <source>
        <dbReference type="EMBL" id="GFH24054.1"/>
    </source>
</evidence>
<accession>A0A699ZZ68</accession>
<dbReference type="EMBL" id="BLLF01002430">
    <property type="protein sequence ID" value="GFH24054.1"/>
    <property type="molecule type" value="Genomic_DNA"/>
</dbReference>
<comment type="caution">
    <text evidence="1">The sequence shown here is derived from an EMBL/GenBank/DDBJ whole genome shotgun (WGS) entry which is preliminary data.</text>
</comment>
<dbReference type="Proteomes" id="UP000485058">
    <property type="component" value="Unassembled WGS sequence"/>
</dbReference>
<proteinExistence type="predicted"/>
<sequence>MSDADDLVDGRFRLQRLLVQTNLSQVWFARDVRFGRRVVIKAPADSIPRPLHIHAMRRLRADACVGTTLHGSCDEP</sequence>
<dbReference type="Gene3D" id="3.30.200.20">
    <property type="entry name" value="Phosphorylase Kinase, domain 1"/>
    <property type="match status" value="1"/>
</dbReference>
<keyword evidence="2" id="KW-1185">Reference proteome</keyword>
<gene>
    <name evidence="1" type="ORF">HaLaN_21771</name>
</gene>
<organism evidence="1 2">
    <name type="scientific">Haematococcus lacustris</name>
    <name type="common">Green alga</name>
    <name type="synonym">Haematococcus pluvialis</name>
    <dbReference type="NCBI Taxonomy" id="44745"/>
    <lineage>
        <taxon>Eukaryota</taxon>
        <taxon>Viridiplantae</taxon>
        <taxon>Chlorophyta</taxon>
        <taxon>core chlorophytes</taxon>
        <taxon>Chlorophyceae</taxon>
        <taxon>CS clade</taxon>
        <taxon>Chlamydomonadales</taxon>
        <taxon>Haematococcaceae</taxon>
        <taxon>Haematococcus</taxon>
    </lineage>
</organism>
<dbReference type="AlphaFoldDB" id="A0A699ZZ68"/>
<name>A0A699ZZ68_HAELA</name>